<evidence type="ECO:0000313" key="5">
    <source>
        <dbReference type="EMBL" id="PIK35370.1"/>
    </source>
</evidence>
<accession>A0A2G8JHY9</accession>
<dbReference type="OrthoDB" id="8960773at2759"/>
<sequence>MDQVTVTVTSSEPVYYLKKTVSHFSAWKMKSNRSGYLSGNLTYFGKVELVSFNPRKQEEVSVTIDLHFNQKLNESTKQEIFKMLYELIEITGSVGELSVDNFAVSANNDGGMYAYNYCNISDRGCPTGVHCNGEGHSCTATCDENTEYCLNGGTCMPFSDVIRCECPEGFSGIDCKFTDRRLDETARIILIVIAGLVALLIFLLLLFCLCRKCQPKKRPNRELFGVENVVALNCRDDIVTVGGVAIQTDDSFLLNLSHANGVPPKPGYSHKVMQTNESFLLTRSQNPKVAQVKGQPHENSQSANGSSSSPSTSEGGVDGNNRETRPISNGNNSPSTTVTVSKPNVGATRRVAVFLVT</sequence>
<keyword evidence="1" id="KW-0245">EGF-like domain</keyword>
<feature type="compositionally biased region" description="Polar residues" evidence="2">
    <location>
        <begin position="326"/>
        <end position="342"/>
    </location>
</feature>
<name>A0A2G8JHY9_STIJA</name>
<keyword evidence="3" id="KW-0472">Membrane</keyword>
<protein>
    <recommendedName>
        <fullName evidence="4">EGF-like domain-containing protein</fullName>
    </recommendedName>
</protein>
<feature type="region of interest" description="Disordered" evidence="2">
    <location>
        <begin position="287"/>
        <end position="344"/>
    </location>
</feature>
<dbReference type="PROSITE" id="PS00022">
    <property type="entry name" value="EGF_1"/>
    <property type="match status" value="1"/>
</dbReference>
<dbReference type="AlphaFoldDB" id="A0A2G8JHY9"/>
<dbReference type="Gene3D" id="2.10.25.10">
    <property type="entry name" value="Laminin"/>
    <property type="match status" value="1"/>
</dbReference>
<dbReference type="PROSITE" id="PS01186">
    <property type="entry name" value="EGF_2"/>
    <property type="match status" value="1"/>
</dbReference>
<feature type="compositionally biased region" description="Low complexity" evidence="2">
    <location>
        <begin position="300"/>
        <end position="313"/>
    </location>
</feature>
<dbReference type="SMART" id="SM00181">
    <property type="entry name" value="EGF"/>
    <property type="match status" value="1"/>
</dbReference>
<dbReference type="PROSITE" id="PS50026">
    <property type="entry name" value="EGF_3"/>
    <property type="match status" value="1"/>
</dbReference>
<keyword evidence="3" id="KW-0812">Transmembrane</keyword>
<keyword evidence="6" id="KW-1185">Reference proteome</keyword>
<evidence type="ECO:0000313" key="6">
    <source>
        <dbReference type="Proteomes" id="UP000230750"/>
    </source>
</evidence>
<dbReference type="InterPro" id="IPR000742">
    <property type="entry name" value="EGF"/>
</dbReference>
<dbReference type="EMBL" id="MRZV01001917">
    <property type="protein sequence ID" value="PIK35370.1"/>
    <property type="molecule type" value="Genomic_DNA"/>
</dbReference>
<feature type="domain" description="EGF-like" evidence="4">
    <location>
        <begin position="139"/>
        <end position="176"/>
    </location>
</feature>
<feature type="disulfide bond" evidence="1">
    <location>
        <begin position="166"/>
        <end position="175"/>
    </location>
</feature>
<organism evidence="5 6">
    <name type="scientific">Stichopus japonicus</name>
    <name type="common">Sea cucumber</name>
    <dbReference type="NCBI Taxonomy" id="307972"/>
    <lineage>
        <taxon>Eukaryota</taxon>
        <taxon>Metazoa</taxon>
        <taxon>Echinodermata</taxon>
        <taxon>Eleutherozoa</taxon>
        <taxon>Echinozoa</taxon>
        <taxon>Holothuroidea</taxon>
        <taxon>Aspidochirotacea</taxon>
        <taxon>Aspidochirotida</taxon>
        <taxon>Stichopodidae</taxon>
        <taxon>Apostichopus</taxon>
    </lineage>
</organism>
<comment type="caution">
    <text evidence="5">The sequence shown here is derived from an EMBL/GenBank/DDBJ whole genome shotgun (WGS) entry which is preliminary data.</text>
</comment>
<dbReference type="Proteomes" id="UP000230750">
    <property type="component" value="Unassembled WGS sequence"/>
</dbReference>
<keyword evidence="3" id="KW-1133">Transmembrane helix</keyword>
<dbReference type="CDD" id="cd00053">
    <property type="entry name" value="EGF"/>
    <property type="match status" value="1"/>
</dbReference>
<comment type="caution">
    <text evidence="1">Lacks conserved residue(s) required for the propagation of feature annotation.</text>
</comment>
<keyword evidence="1" id="KW-1015">Disulfide bond</keyword>
<dbReference type="SUPFAM" id="SSF57196">
    <property type="entry name" value="EGF/Laminin"/>
    <property type="match status" value="1"/>
</dbReference>
<feature type="transmembrane region" description="Helical" evidence="3">
    <location>
        <begin position="188"/>
        <end position="210"/>
    </location>
</feature>
<evidence type="ECO:0000256" key="1">
    <source>
        <dbReference type="PROSITE-ProRule" id="PRU00076"/>
    </source>
</evidence>
<evidence type="ECO:0000259" key="4">
    <source>
        <dbReference type="PROSITE" id="PS50026"/>
    </source>
</evidence>
<evidence type="ECO:0000256" key="2">
    <source>
        <dbReference type="SAM" id="MobiDB-lite"/>
    </source>
</evidence>
<dbReference type="Pfam" id="PF00008">
    <property type="entry name" value="EGF"/>
    <property type="match status" value="1"/>
</dbReference>
<reference evidence="5 6" key="1">
    <citation type="journal article" date="2017" name="PLoS Biol.">
        <title>The sea cucumber genome provides insights into morphological evolution and visceral regeneration.</title>
        <authorList>
            <person name="Zhang X."/>
            <person name="Sun L."/>
            <person name="Yuan J."/>
            <person name="Sun Y."/>
            <person name="Gao Y."/>
            <person name="Zhang L."/>
            <person name="Li S."/>
            <person name="Dai H."/>
            <person name="Hamel J.F."/>
            <person name="Liu C."/>
            <person name="Yu Y."/>
            <person name="Liu S."/>
            <person name="Lin W."/>
            <person name="Guo K."/>
            <person name="Jin S."/>
            <person name="Xu P."/>
            <person name="Storey K.B."/>
            <person name="Huan P."/>
            <person name="Zhang T."/>
            <person name="Zhou Y."/>
            <person name="Zhang J."/>
            <person name="Lin C."/>
            <person name="Li X."/>
            <person name="Xing L."/>
            <person name="Huo D."/>
            <person name="Sun M."/>
            <person name="Wang L."/>
            <person name="Mercier A."/>
            <person name="Li F."/>
            <person name="Yang H."/>
            <person name="Xiang J."/>
        </authorList>
    </citation>
    <scope>NUCLEOTIDE SEQUENCE [LARGE SCALE GENOMIC DNA]</scope>
    <source>
        <strain evidence="5">Shaxun</strain>
        <tissue evidence="5">Muscle</tissue>
    </source>
</reference>
<evidence type="ECO:0000256" key="3">
    <source>
        <dbReference type="SAM" id="Phobius"/>
    </source>
</evidence>
<gene>
    <name evidence="5" type="ORF">BSL78_27800</name>
</gene>
<proteinExistence type="predicted"/>